<dbReference type="AlphaFoldDB" id="A0A0B7MZW8"/>
<name>A0A0B7MZW8_9FUNG</name>
<sequence>MADIHKYLLEKGITTEKCPHSNIRQNDHSRILISILFPGYPIVKASEHYYQDLRENRSSQFKSIDLAYDQLPTSDKYERLDELFRADVNWVKGSSKDAGYTVKIPLKKLYRSIVVEGHASSSANVRLFFYMWTSERMSYTPTADMELYVDESEKDCLSESDKKVYCFGFRHTDITDKSDAIRKATRRSTGALSLTIKSSNNYLNIRHVSVCAVIEKTSVELASQLYQQTASLYIGRAMERSNKNIPLSQQVQQTALKFLNQYYNLNDKMQLQKAESLFLACADAFITEWNEYEDEKRDDQDVEIFTGDEIVSVLDPINLAKIQHPARYNNDAYAIVPSLNGDNIDTSVTKKRSQEYQVISIEDEDNNDDNYDMNRAAKKTKSA</sequence>
<feature type="compositionally biased region" description="Acidic residues" evidence="1">
    <location>
        <begin position="361"/>
        <end position="371"/>
    </location>
</feature>
<evidence type="ECO:0000313" key="2">
    <source>
        <dbReference type="EMBL" id="CEP08419.1"/>
    </source>
</evidence>
<dbReference type="Proteomes" id="UP000054107">
    <property type="component" value="Unassembled WGS sequence"/>
</dbReference>
<gene>
    <name evidence="2" type="primary">PARPA_01730.1 scaffold 1359</name>
</gene>
<evidence type="ECO:0000256" key="1">
    <source>
        <dbReference type="SAM" id="MobiDB-lite"/>
    </source>
</evidence>
<dbReference type="STRING" id="35722.A0A0B7MZW8"/>
<reference evidence="2 3" key="1">
    <citation type="submission" date="2014-09" db="EMBL/GenBank/DDBJ databases">
        <authorList>
            <person name="Ellenberger Sabrina"/>
        </authorList>
    </citation>
    <scope>NUCLEOTIDE SEQUENCE [LARGE SCALE GENOMIC DNA]</scope>
    <source>
        <strain evidence="2 3">CBS 412.66</strain>
    </source>
</reference>
<dbReference type="EMBL" id="LN719426">
    <property type="protein sequence ID" value="CEP08419.1"/>
    <property type="molecule type" value="Genomic_DNA"/>
</dbReference>
<keyword evidence="3" id="KW-1185">Reference proteome</keyword>
<proteinExistence type="predicted"/>
<accession>A0A0B7MZW8</accession>
<feature type="region of interest" description="Disordered" evidence="1">
    <location>
        <begin position="361"/>
        <end position="383"/>
    </location>
</feature>
<organism evidence="2 3">
    <name type="scientific">Parasitella parasitica</name>
    <dbReference type="NCBI Taxonomy" id="35722"/>
    <lineage>
        <taxon>Eukaryota</taxon>
        <taxon>Fungi</taxon>
        <taxon>Fungi incertae sedis</taxon>
        <taxon>Mucoromycota</taxon>
        <taxon>Mucoromycotina</taxon>
        <taxon>Mucoromycetes</taxon>
        <taxon>Mucorales</taxon>
        <taxon>Mucorineae</taxon>
        <taxon>Mucoraceae</taxon>
        <taxon>Parasitella</taxon>
    </lineage>
</organism>
<evidence type="ECO:0000313" key="3">
    <source>
        <dbReference type="Proteomes" id="UP000054107"/>
    </source>
</evidence>
<protein>
    <submittedName>
        <fullName evidence="2">Uncharacterized protein</fullName>
    </submittedName>
</protein>
<dbReference type="OrthoDB" id="28127at2759"/>